<feature type="transmembrane region" description="Helical" evidence="9">
    <location>
        <begin position="92"/>
        <end position="114"/>
    </location>
</feature>
<dbReference type="PRINTS" id="PR00237">
    <property type="entry name" value="GPCRRHODOPSN"/>
</dbReference>
<keyword evidence="6" id="KW-0807">Transducer</keyword>
<keyword evidence="2" id="KW-1003">Cell membrane</keyword>
<keyword evidence="3 9" id="KW-0812">Transmembrane</keyword>
<evidence type="ECO:0000256" key="3">
    <source>
        <dbReference type="ARBA" id="ARBA00022692"/>
    </source>
</evidence>
<dbReference type="Ensembl" id="ENSTMTT00000022266.1">
    <property type="protein sequence ID" value="ENSTMTP00000021502.1"/>
    <property type="gene ID" value="ENSTMTG00000015712.1"/>
</dbReference>
<evidence type="ECO:0000256" key="9">
    <source>
        <dbReference type="SAM" id="Phobius"/>
    </source>
</evidence>
<dbReference type="Proteomes" id="UP000472274">
    <property type="component" value="Unplaced"/>
</dbReference>
<comment type="subcellular location">
    <subcellularLocation>
        <location evidence="1">Cell membrane</location>
        <topology evidence="1">Multi-pass membrane protein</topology>
    </subcellularLocation>
</comment>
<evidence type="ECO:0000256" key="1">
    <source>
        <dbReference type="ARBA" id="ARBA00004651"/>
    </source>
</evidence>
<dbReference type="PROSITE" id="PS50262">
    <property type="entry name" value="G_PROTEIN_RECEP_F1_2"/>
    <property type="match status" value="1"/>
</dbReference>
<name>A0A674JJM8_9SAUR</name>
<dbReference type="InterPro" id="IPR000276">
    <property type="entry name" value="GPCR_Rhodpsn"/>
</dbReference>
<feature type="domain" description="G-protein coupled receptors family 1 profile" evidence="10">
    <location>
        <begin position="41"/>
        <end position="118"/>
    </location>
</feature>
<dbReference type="GO" id="GO:0004984">
    <property type="term" value="F:olfactory receptor activity"/>
    <property type="evidence" value="ECO:0007669"/>
    <property type="project" value="TreeGrafter"/>
</dbReference>
<keyword evidence="7 9" id="KW-0472">Membrane</keyword>
<evidence type="ECO:0000256" key="7">
    <source>
        <dbReference type="ARBA" id="ARBA00023136"/>
    </source>
</evidence>
<evidence type="ECO:0000259" key="10">
    <source>
        <dbReference type="PROSITE" id="PS50262"/>
    </source>
</evidence>
<dbReference type="Ensembl" id="ENSTMTT00000022294.1">
    <property type="protein sequence ID" value="ENSTMTP00000021530.1"/>
    <property type="gene ID" value="ENSTMTG00000015733.1"/>
</dbReference>
<feature type="transmembrane region" description="Helical" evidence="9">
    <location>
        <begin position="151"/>
        <end position="171"/>
    </location>
</feature>
<keyword evidence="12" id="KW-1185">Reference proteome</keyword>
<protein>
    <recommendedName>
        <fullName evidence="10">G-protein coupled receptors family 1 profile domain-containing protein</fullName>
    </recommendedName>
</protein>
<feature type="transmembrane region" description="Helical" evidence="9">
    <location>
        <begin position="58"/>
        <end position="80"/>
    </location>
</feature>
<dbReference type="InterPro" id="IPR047132">
    <property type="entry name" value="Olfact_rcpt_6C-like"/>
</dbReference>
<keyword evidence="4" id="KW-0552">Olfaction</keyword>
<proteinExistence type="predicted"/>
<keyword evidence="6" id="KW-0297">G-protein coupled receptor</keyword>
<evidence type="ECO:0000256" key="5">
    <source>
        <dbReference type="ARBA" id="ARBA00022989"/>
    </source>
</evidence>
<keyword evidence="5 9" id="KW-1133">Transmembrane helix</keyword>
<dbReference type="InterPro" id="IPR017452">
    <property type="entry name" value="GPCR_Rhodpsn_7TM"/>
</dbReference>
<evidence type="ECO:0000256" key="8">
    <source>
        <dbReference type="ARBA" id="ARBA00023170"/>
    </source>
</evidence>
<dbReference type="Gene3D" id="1.20.1070.10">
    <property type="entry name" value="Rhodopsin 7-helix transmembrane proteins"/>
    <property type="match status" value="1"/>
</dbReference>
<feature type="transmembrane region" description="Helical" evidence="9">
    <location>
        <begin position="25"/>
        <end position="52"/>
    </location>
</feature>
<accession>A0A674JJM8</accession>
<reference evidence="11" key="1">
    <citation type="submission" date="2025-05" db="UniProtKB">
        <authorList>
            <consortium name="Ensembl"/>
        </authorList>
    </citation>
    <scope>IDENTIFICATION</scope>
</reference>
<evidence type="ECO:0000256" key="4">
    <source>
        <dbReference type="ARBA" id="ARBA00022725"/>
    </source>
</evidence>
<dbReference type="SUPFAM" id="SSF81321">
    <property type="entry name" value="Family A G protein-coupled receptor-like"/>
    <property type="match status" value="2"/>
</dbReference>
<dbReference type="GO" id="GO:0004930">
    <property type="term" value="F:G protein-coupled receptor activity"/>
    <property type="evidence" value="ECO:0007669"/>
    <property type="project" value="UniProtKB-KW"/>
</dbReference>
<dbReference type="GeneTree" id="ENSGT01090000260086"/>
<dbReference type="Pfam" id="PF00001">
    <property type="entry name" value="7tm_1"/>
    <property type="match status" value="1"/>
</dbReference>
<dbReference type="AlphaFoldDB" id="A0A674JJM8"/>
<dbReference type="PANTHER" id="PTHR26454:SF51">
    <property type="entry name" value="OLFACTORY RECEPTOR 6M1"/>
    <property type="match status" value="1"/>
</dbReference>
<evidence type="ECO:0000313" key="11">
    <source>
        <dbReference type="Ensembl" id="ENSTMTP00000021530.1"/>
    </source>
</evidence>
<keyword evidence="8" id="KW-0675">Receptor</keyword>
<feature type="transmembrane region" description="Helical" evidence="9">
    <location>
        <begin position="120"/>
        <end position="139"/>
    </location>
</feature>
<evidence type="ECO:0000256" key="2">
    <source>
        <dbReference type="ARBA" id="ARBA00022475"/>
    </source>
</evidence>
<keyword evidence="4" id="KW-0716">Sensory transduction</keyword>
<sequence>MDLLNQIVGTEFILLAFPVIPQLRIFLFVVLLLIYLLTLMGNVLIISIIRLHHHLHTAMYFFLSNLSFLDILFTSVISPTMPISLFAERKTISITACLGQTFFSIFLGTVQFILLAVMQGWLQGFVTITYGSSIFVYVRPQHSQSMAYEKAASLLTVVVIPLFNPFIYSLGNDRVKDVLRDAVVRLMGYSKKVSS</sequence>
<evidence type="ECO:0000256" key="6">
    <source>
        <dbReference type="ARBA" id="ARBA00023040"/>
    </source>
</evidence>
<dbReference type="PANTHER" id="PTHR26454">
    <property type="entry name" value="OLFACTORY RECEPTOR"/>
    <property type="match status" value="1"/>
</dbReference>
<evidence type="ECO:0000313" key="12">
    <source>
        <dbReference type="Proteomes" id="UP000472274"/>
    </source>
</evidence>
<organism evidence="11 12">
    <name type="scientific">Terrapene triunguis</name>
    <name type="common">Three-toed box turtle</name>
    <dbReference type="NCBI Taxonomy" id="2587831"/>
    <lineage>
        <taxon>Eukaryota</taxon>
        <taxon>Metazoa</taxon>
        <taxon>Chordata</taxon>
        <taxon>Craniata</taxon>
        <taxon>Vertebrata</taxon>
        <taxon>Euteleostomi</taxon>
        <taxon>Archelosauria</taxon>
        <taxon>Testudinata</taxon>
        <taxon>Testudines</taxon>
        <taxon>Cryptodira</taxon>
        <taxon>Durocryptodira</taxon>
        <taxon>Testudinoidea</taxon>
        <taxon>Emydidae</taxon>
        <taxon>Terrapene</taxon>
    </lineage>
</organism>
<dbReference type="GO" id="GO:0005886">
    <property type="term" value="C:plasma membrane"/>
    <property type="evidence" value="ECO:0007669"/>
    <property type="project" value="UniProtKB-SubCell"/>
</dbReference>